<accession>A0ABQ7QP62</accession>
<gene>
    <name evidence="1" type="ORF">JYU34_008306</name>
</gene>
<dbReference type="Proteomes" id="UP000823941">
    <property type="component" value="Chromosome 11"/>
</dbReference>
<sequence length="151" mass="17415">MAHDLPADIDYTRYTESNKWATCINNQNTHLQIVHMNVSSFRKHFNEVLVILQPCLSSLDIMIFTEVNLKQEELCMYNINGFNMNSRTRQNKRGGGIIIYSKQHLPFTINNTNSSCELVLVHGKLTQNSYKMDIFAIYGHLIATKTYLSPK</sequence>
<reference evidence="1 2" key="1">
    <citation type="submission" date="2021-06" db="EMBL/GenBank/DDBJ databases">
        <title>A haploid diamondback moth (Plutella xylostella L.) genome assembly resolves 31 chromosomes and identifies a diamide resistance mutation.</title>
        <authorList>
            <person name="Ward C.M."/>
            <person name="Perry K.D."/>
            <person name="Baker G."/>
            <person name="Powis K."/>
            <person name="Heckel D.G."/>
            <person name="Baxter S.W."/>
        </authorList>
    </citation>
    <scope>NUCLEOTIDE SEQUENCE [LARGE SCALE GENOMIC DNA]</scope>
    <source>
        <strain evidence="1 2">LV</strain>
        <tissue evidence="1">Single pupa</tissue>
    </source>
</reference>
<proteinExistence type="predicted"/>
<name>A0ABQ7QP62_PLUXY</name>
<keyword evidence="2" id="KW-1185">Reference proteome</keyword>
<protein>
    <submittedName>
        <fullName evidence="1">Uncharacterized protein</fullName>
    </submittedName>
</protein>
<comment type="caution">
    <text evidence="1">The sequence shown here is derived from an EMBL/GenBank/DDBJ whole genome shotgun (WGS) entry which is preliminary data.</text>
</comment>
<dbReference type="EMBL" id="JAHIBW010000011">
    <property type="protein sequence ID" value="KAG7306843.1"/>
    <property type="molecule type" value="Genomic_DNA"/>
</dbReference>
<dbReference type="SUPFAM" id="SSF56219">
    <property type="entry name" value="DNase I-like"/>
    <property type="match status" value="1"/>
</dbReference>
<dbReference type="InterPro" id="IPR036691">
    <property type="entry name" value="Endo/exonu/phosph_ase_sf"/>
</dbReference>
<evidence type="ECO:0000313" key="1">
    <source>
        <dbReference type="EMBL" id="KAG7306843.1"/>
    </source>
</evidence>
<dbReference type="Gene3D" id="3.60.10.10">
    <property type="entry name" value="Endonuclease/exonuclease/phosphatase"/>
    <property type="match status" value="1"/>
</dbReference>
<organism evidence="1 2">
    <name type="scientific">Plutella xylostella</name>
    <name type="common">Diamondback moth</name>
    <name type="synonym">Plutella maculipennis</name>
    <dbReference type="NCBI Taxonomy" id="51655"/>
    <lineage>
        <taxon>Eukaryota</taxon>
        <taxon>Metazoa</taxon>
        <taxon>Ecdysozoa</taxon>
        <taxon>Arthropoda</taxon>
        <taxon>Hexapoda</taxon>
        <taxon>Insecta</taxon>
        <taxon>Pterygota</taxon>
        <taxon>Neoptera</taxon>
        <taxon>Endopterygota</taxon>
        <taxon>Lepidoptera</taxon>
        <taxon>Glossata</taxon>
        <taxon>Ditrysia</taxon>
        <taxon>Yponomeutoidea</taxon>
        <taxon>Plutellidae</taxon>
        <taxon>Plutella</taxon>
    </lineage>
</organism>
<evidence type="ECO:0000313" key="2">
    <source>
        <dbReference type="Proteomes" id="UP000823941"/>
    </source>
</evidence>